<feature type="region of interest" description="Disordered" evidence="1">
    <location>
        <begin position="131"/>
        <end position="153"/>
    </location>
</feature>
<reference evidence="2" key="1">
    <citation type="submission" date="2020-05" db="EMBL/GenBank/DDBJ databases">
        <authorList>
            <person name="Chiriac C."/>
            <person name="Salcher M."/>
            <person name="Ghai R."/>
            <person name="Kavagutti S V."/>
        </authorList>
    </citation>
    <scope>NUCLEOTIDE SEQUENCE</scope>
</reference>
<gene>
    <name evidence="2" type="ORF">UFOVP176_44</name>
</gene>
<proteinExistence type="predicted"/>
<evidence type="ECO:0000256" key="1">
    <source>
        <dbReference type="SAM" id="MobiDB-lite"/>
    </source>
</evidence>
<organism evidence="2">
    <name type="scientific">uncultured Caudovirales phage</name>
    <dbReference type="NCBI Taxonomy" id="2100421"/>
    <lineage>
        <taxon>Viruses</taxon>
        <taxon>Duplodnaviria</taxon>
        <taxon>Heunggongvirae</taxon>
        <taxon>Uroviricota</taxon>
        <taxon>Caudoviricetes</taxon>
        <taxon>Peduoviridae</taxon>
        <taxon>Maltschvirus</taxon>
        <taxon>Maltschvirus maltsch</taxon>
    </lineage>
</organism>
<protein>
    <submittedName>
        <fullName evidence="2">Uncharacterized protein</fullName>
    </submittedName>
</protein>
<dbReference type="EMBL" id="LR798224">
    <property type="protein sequence ID" value="CAB5194916.1"/>
    <property type="molecule type" value="Genomic_DNA"/>
</dbReference>
<evidence type="ECO:0000313" key="2">
    <source>
        <dbReference type="EMBL" id="CAB5194916.1"/>
    </source>
</evidence>
<name>A0A6J7WIV5_9CAUD</name>
<accession>A0A6J7WIV5</accession>
<sequence length="153" mass="17075">MTTQTEALSIVDTMKLALEALELNNREWKATADSGDSGYWLAEEQTFYQQTEKAIAAIKEALNHGAMDSYPNGEAQPAVALEQRSVRTSVDSEHLKERSSDEPVALQMDVIVVNLVREGINKHRARELAEHFIKHTTPPQPQSEAEDSVRSKT</sequence>